<accession>A0AAV4WZI3</accession>
<dbReference type="GO" id="GO:0005634">
    <property type="term" value="C:nucleus"/>
    <property type="evidence" value="ECO:0007669"/>
    <property type="project" value="UniProtKB-SubCell"/>
</dbReference>
<comment type="similarity">
    <text evidence="3">Belongs to the actin family. ARP6 subfamily.</text>
</comment>
<keyword evidence="4" id="KW-0963">Cytoplasm</keyword>
<keyword evidence="5" id="KW-0206">Cytoskeleton</keyword>
<evidence type="ECO:0000256" key="5">
    <source>
        <dbReference type="ARBA" id="ARBA00023212"/>
    </source>
</evidence>
<evidence type="ECO:0000256" key="6">
    <source>
        <dbReference type="ARBA" id="ARBA00023242"/>
    </source>
</evidence>
<comment type="caution">
    <text evidence="8">The sequence shown here is derived from an EMBL/GenBank/DDBJ whole genome shotgun (WGS) entry which is preliminary data.</text>
</comment>
<gene>
    <name evidence="8" type="primary">Actr6</name>
    <name evidence="8" type="ORF">CEXT_347431</name>
</gene>
<proteinExistence type="inferred from homology"/>
<dbReference type="SUPFAM" id="SSF53067">
    <property type="entry name" value="Actin-like ATPase domain"/>
    <property type="match status" value="2"/>
</dbReference>
<evidence type="ECO:0000256" key="7">
    <source>
        <dbReference type="ARBA" id="ARBA00074635"/>
    </source>
</evidence>
<keyword evidence="9" id="KW-1185">Reference proteome</keyword>
<dbReference type="FunFam" id="3.90.640.10:FF:000014">
    <property type="entry name" value="Putative actin-related protein 6"/>
    <property type="match status" value="1"/>
</dbReference>
<evidence type="ECO:0000256" key="1">
    <source>
        <dbReference type="ARBA" id="ARBA00004123"/>
    </source>
</evidence>
<dbReference type="CDD" id="cd10210">
    <property type="entry name" value="ASKHA_NBD_Arp6"/>
    <property type="match status" value="1"/>
</dbReference>
<dbReference type="AlphaFoldDB" id="A0AAV4WZI3"/>
<comment type="subcellular location">
    <subcellularLocation>
        <location evidence="2">Cytoplasm</location>
        <location evidence="2">Cytoskeleton</location>
    </subcellularLocation>
    <subcellularLocation>
        <location evidence="1">Nucleus</location>
    </subcellularLocation>
</comment>
<dbReference type="FunFam" id="2.30.36.70:FF:000003">
    <property type="entry name" value="Actin-related protein 6"/>
    <property type="match status" value="1"/>
</dbReference>
<evidence type="ECO:0000256" key="4">
    <source>
        <dbReference type="ARBA" id="ARBA00022490"/>
    </source>
</evidence>
<reference evidence="8 9" key="1">
    <citation type="submission" date="2021-06" db="EMBL/GenBank/DDBJ databases">
        <title>Caerostris extrusa draft genome.</title>
        <authorList>
            <person name="Kono N."/>
            <person name="Arakawa K."/>
        </authorList>
    </citation>
    <scope>NUCLEOTIDE SEQUENCE [LARGE SCALE GENOMIC DNA]</scope>
</reference>
<evidence type="ECO:0000256" key="3">
    <source>
        <dbReference type="ARBA" id="ARBA00005665"/>
    </source>
</evidence>
<name>A0AAV4WZI3_CAEEX</name>
<dbReference type="PANTHER" id="PTHR11937">
    <property type="entry name" value="ACTIN"/>
    <property type="match status" value="1"/>
</dbReference>
<dbReference type="InterPro" id="IPR043129">
    <property type="entry name" value="ATPase_NBD"/>
</dbReference>
<protein>
    <recommendedName>
        <fullName evidence="7">Actin-related protein 6</fullName>
    </recommendedName>
</protein>
<organism evidence="8 9">
    <name type="scientific">Caerostris extrusa</name>
    <name type="common">Bark spider</name>
    <name type="synonym">Caerostris bankana</name>
    <dbReference type="NCBI Taxonomy" id="172846"/>
    <lineage>
        <taxon>Eukaryota</taxon>
        <taxon>Metazoa</taxon>
        <taxon>Ecdysozoa</taxon>
        <taxon>Arthropoda</taxon>
        <taxon>Chelicerata</taxon>
        <taxon>Arachnida</taxon>
        <taxon>Araneae</taxon>
        <taxon>Araneomorphae</taxon>
        <taxon>Entelegynae</taxon>
        <taxon>Araneoidea</taxon>
        <taxon>Araneidae</taxon>
        <taxon>Caerostris</taxon>
    </lineage>
</organism>
<dbReference type="SMART" id="SM00268">
    <property type="entry name" value="ACTIN"/>
    <property type="match status" value="1"/>
</dbReference>
<dbReference type="Pfam" id="PF00022">
    <property type="entry name" value="Actin"/>
    <property type="match status" value="1"/>
</dbReference>
<evidence type="ECO:0000256" key="2">
    <source>
        <dbReference type="ARBA" id="ARBA00004245"/>
    </source>
</evidence>
<dbReference type="InterPro" id="IPR004000">
    <property type="entry name" value="Actin"/>
</dbReference>
<evidence type="ECO:0000313" key="8">
    <source>
        <dbReference type="EMBL" id="GIY87941.1"/>
    </source>
</evidence>
<dbReference type="Proteomes" id="UP001054945">
    <property type="component" value="Unassembled WGS sequence"/>
</dbReference>
<keyword evidence="6" id="KW-0539">Nucleus</keyword>
<dbReference type="EMBL" id="BPLR01016996">
    <property type="protein sequence ID" value="GIY87941.1"/>
    <property type="molecule type" value="Genomic_DNA"/>
</dbReference>
<evidence type="ECO:0000313" key="9">
    <source>
        <dbReference type="Proteomes" id="UP001054945"/>
    </source>
</evidence>
<dbReference type="Gene3D" id="2.30.36.70">
    <property type="entry name" value="Actin, Chain A, domain 2"/>
    <property type="match status" value="1"/>
</dbReference>
<sequence length="402" mass="46276">MPSVSEMASNVFVMDNGGYNIKAGYSTDPEPRLIPNGIMKAKSERRRQFIGTQIDECKDYSGLYYAYPCQRGYVANWDIEKQVWDHVLGPDHFNVDFKETCCIVTESYFNFVAMQETMIEVLFEDYKFHSIYRVNPGTLSAYKSQRTSSEIGCLVVDTGFSFTHIIPYIKGKKLRNSTRRIDVGGKIMTNHLKEIVSYRQLNVMDETYVMNQVKEDVCYVTTDFVQDMKIAELRTKENTIVRDYVLPDYTVIRRGYVRPPEETTGRAKENEQLIRMNNERFMVPEILFRPSDINIREMGIPEAIVHCIESCSPAIQPHLYKNILLTGGNACFPGFQERVYSEVRSEANSLFDVKITKANNPITEAWSGGALISTDPEFHKLVVTRKQFDEHGIGYCMEKFDI</sequence>
<dbReference type="GO" id="GO:0005856">
    <property type="term" value="C:cytoskeleton"/>
    <property type="evidence" value="ECO:0007669"/>
    <property type="project" value="UniProtKB-SubCell"/>
</dbReference>
<dbReference type="Gene3D" id="3.90.640.10">
    <property type="entry name" value="Actin, Chain A, domain 4"/>
    <property type="match status" value="1"/>
</dbReference>
<dbReference type="Gene3D" id="3.30.420.40">
    <property type="match status" value="2"/>
</dbReference>